<dbReference type="Proteomes" id="UP000799755">
    <property type="component" value="Unassembled WGS sequence"/>
</dbReference>
<accession>A0ACB6QEI9</accession>
<protein>
    <submittedName>
        <fullName evidence="1">Cytochrome P450</fullName>
    </submittedName>
</protein>
<comment type="caution">
    <text evidence="1">The sequence shown here is derived from an EMBL/GenBank/DDBJ whole genome shotgun (WGS) entry which is preliminary data.</text>
</comment>
<evidence type="ECO:0000313" key="1">
    <source>
        <dbReference type="EMBL" id="KAF2465311.1"/>
    </source>
</evidence>
<reference evidence="1" key="1">
    <citation type="journal article" date="2020" name="Stud. Mycol.">
        <title>101 Dothideomycetes genomes: a test case for predicting lifestyles and emergence of pathogens.</title>
        <authorList>
            <person name="Haridas S."/>
            <person name="Albert R."/>
            <person name="Binder M."/>
            <person name="Bloem J."/>
            <person name="Labutti K."/>
            <person name="Salamov A."/>
            <person name="Andreopoulos B."/>
            <person name="Baker S."/>
            <person name="Barry K."/>
            <person name="Bills G."/>
            <person name="Bluhm B."/>
            <person name="Cannon C."/>
            <person name="Castanera R."/>
            <person name="Culley D."/>
            <person name="Daum C."/>
            <person name="Ezra D."/>
            <person name="Gonzalez J."/>
            <person name="Henrissat B."/>
            <person name="Kuo A."/>
            <person name="Liang C."/>
            <person name="Lipzen A."/>
            <person name="Lutzoni F."/>
            <person name="Magnuson J."/>
            <person name="Mondo S."/>
            <person name="Nolan M."/>
            <person name="Ohm R."/>
            <person name="Pangilinan J."/>
            <person name="Park H.-J."/>
            <person name="Ramirez L."/>
            <person name="Alfaro M."/>
            <person name="Sun H."/>
            <person name="Tritt A."/>
            <person name="Yoshinaga Y."/>
            <person name="Zwiers L.-H."/>
            <person name="Turgeon B."/>
            <person name="Goodwin S."/>
            <person name="Spatafora J."/>
            <person name="Crous P."/>
            <person name="Grigoriev I."/>
        </authorList>
    </citation>
    <scope>NUCLEOTIDE SEQUENCE</scope>
    <source>
        <strain evidence="1">ATCC 200398</strain>
    </source>
</reference>
<organism evidence="1 2">
    <name type="scientific">Lindgomyces ingoldianus</name>
    <dbReference type="NCBI Taxonomy" id="673940"/>
    <lineage>
        <taxon>Eukaryota</taxon>
        <taxon>Fungi</taxon>
        <taxon>Dikarya</taxon>
        <taxon>Ascomycota</taxon>
        <taxon>Pezizomycotina</taxon>
        <taxon>Dothideomycetes</taxon>
        <taxon>Pleosporomycetidae</taxon>
        <taxon>Pleosporales</taxon>
        <taxon>Lindgomycetaceae</taxon>
        <taxon>Lindgomyces</taxon>
    </lineage>
</organism>
<sequence length="420" mass="46876">MSVGQLIGWGLLAALWACSRLPAQVSSLSGRSHLRMLELHKQYGPVVRIGPNRLTFFPGQSLKDIYNRTGPRSFKKNRPYYMPPPNNVDHLVGEGLKTQEALVTQYVDAFIQGLSAASQKGLVEISAWFNYTTFDITGDLMFGDSFGCLRNNKLHPWIQLMFSAIKALVFLGVVKQFPTLDWLLMKLVPKSILQKGVDHFNLSAEKVDMRIAMGNEKNDLMSGMLKNGLSEKHGQHRGIMSRAEIHSNSYILIIAGSETSATALSEITYYLCKYPAIRQRLVAEVRSQSSDLPFLHAVIQEGLRIYPPFVGTLSRLPPPGGEAVDGYFVPEGVSALVQILDPRFLKDKLDAVEPFSTGPRGCLGKILAYAEIRLILAKLLFHFDISPGPEGDGWIDQDVYYLWAKPPLMIYMIKRETTAT</sequence>
<name>A0ACB6QEI9_9PLEO</name>
<dbReference type="EMBL" id="MU003530">
    <property type="protein sequence ID" value="KAF2465311.1"/>
    <property type="molecule type" value="Genomic_DNA"/>
</dbReference>
<keyword evidence="2" id="KW-1185">Reference proteome</keyword>
<evidence type="ECO:0000313" key="2">
    <source>
        <dbReference type="Proteomes" id="UP000799755"/>
    </source>
</evidence>
<gene>
    <name evidence="1" type="ORF">BDR25DRAFT_378966</name>
</gene>
<proteinExistence type="predicted"/>